<reference evidence="1 2" key="1">
    <citation type="submission" date="2011-02" db="EMBL/GenBank/DDBJ databases">
        <authorList>
            <person name="Durkin A.S."/>
            <person name="Madupu R."/>
            <person name="Torralba M."/>
            <person name="Gillis M."/>
            <person name="Methe B."/>
            <person name="Sutton G."/>
            <person name="Nelson K.E."/>
        </authorList>
    </citation>
    <scope>NUCLEOTIDE SEQUENCE [LARGE SCALE GENOMIC DNA]</scope>
    <source>
        <strain evidence="1 2">CRIS 18C-A</strain>
    </source>
</reference>
<sequence>MEYPNLLNTPEQVKKINHTLKELNTMTIYKYTSAYVENECSLAIKQEI</sequence>
<dbReference type="AlphaFoldDB" id="F0HAK9"/>
<name>F0HAK9_9BACT</name>
<protein>
    <submittedName>
        <fullName evidence="1">Uncharacterized protein</fullName>
    </submittedName>
</protein>
<accession>F0HAK9</accession>
<dbReference type="EMBL" id="AEXO01000106">
    <property type="protein sequence ID" value="EGC85156.1"/>
    <property type="molecule type" value="Genomic_DNA"/>
</dbReference>
<evidence type="ECO:0000313" key="2">
    <source>
        <dbReference type="Proteomes" id="UP000003155"/>
    </source>
</evidence>
<gene>
    <name evidence="1" type="ORF">HMPREF9303_0082</name>
</gene>
<keyword evidence="2" id="KW-1185">Reference proteome</keyword>
<evidence type="ECO:0000313" key="1">
    <source>
        <dbReference type="EMBL" id="EGC85156.1"/>
    </source>
</evidence>
<proteinExistence type="predicted"/>
<dbReference type="Proteomes" id="UP000003155">
    <property type="component" value="Unassembled WGS sequence"/>
</dbReference>
<comment type="caution">
    <text evidence="1">The sequence shown here is derived from an EMBL/GenBank/DDBJ whole genome shotgun (WGS) entry which is preliminary data.</text>
</comment>
<organism evidence="1 2">
    <name type="scientific">Prevotella denticola CRIS 18C-A</name>
    <dbReference type="NCBI Taxonomy" id="944557"/>
    <lineage>
        <taxon>Bacteria</taxon>
        <taxon>Pseudomonadati</taxon>
        <taxon>Bacteroidota</taxon>
        <taxon>Bacteroidia</taxon>
        <taxon>Bacteroidales</taxon>
        <taxon>Prevotellaceae</taxon>
        <taxon>Prevotella</taxon>
    </lineage>
</organism>